<protein>
    <submittedName>
        <fullName evidence="1">Uncharacterized protein</fullName>
    </submittedName>
</protein>
<accession>M0I4V9</accession>
<evidence type="ECO:0000313" key="2">
    <source>
        <dbReference type="Proteomes" id="UP000011508"/>
    </source>
</evidence>
<keyword evidence="2" id="KW-1185">Reference proteome</keyword>
<dbReference type="Proteomes" id="UP000011508">
    <property type="component" value="Unassembled WGS sequence"/>
</dbReference>
<dbReference type="AlphaFoldDB" id="M0I4V9"/>
<evidence type="ECO:0000313" key="1">
    <source>
        <dbReference type="EMBL" id="ELZ90419.1"/>
    </source>
</evidence>
<sequence>MGRHRRAPVAVVPRPVIEGVFVSQFVECVIYRIYPRNGG</sequence>
<comment type="caution">
    <text evidence="1">The sequence shown here is derived from an EMBL/GenBank/DDBJ whole genome shotgun (WGS) entry which is preliminary data.</text>
</comment>
<proteinExistence type="predicted"/>
<gene>
    <name evidence="1" type="ORF">C441_12741</name>
</gene>
<name>M0I4V9_9EURY</name>
<dbReference type="EMBL" id="AOLM01000021">
    <property type="protein sequence ID" value="ELZ90419.1"/>
    <property type="molecule type" value="Genomic_DNA"/>
</dbReference>
<organism evidence="1 2">
    <name type="scientific">Haloferax sulfurifontis ATCC BAA-897</name>
    <dbReference type="NCBI Taxonomy" id="662480"/>
    <lineage>
        <taxon>Archaea</taxon>
        <taxon>Methanobacteriati</taxon>
        <taxon>Methanobacteriota</taxon>
        <taxon>Stenosarchaea group</taxon>
        <taxon>Halobacteria</taxon>
        <taxon>Halobacteriales</taxon>
        <taxon>Haloferacaceae</taxon>
        <taxon>Haloferax</taxon>
    </lineage>
</organism>
<reference evidence="1 2" key="1">
    <citation type="journal article" date="2014" name="PLoS Genet.">
        <title>Phylogenetically driven sequencing of extremely halophilic archaea reveals strategies for static and dynamic osmo-response.</title>
        <authorList>
            <person name="Becker E.A."/>
            <person name="Seitzer P.M."/>
            <person name="Tritt A."/>
            <person name="Larsen D."/>
            <person name="Krusor M."/>
            <person name="Yao A.I."/>
            <person name="Wu D."/>
            <person name="Madern D."/>
            <person name="Eisen J.A."/>
            <person name="Darling A.E."/>
            <person name="Facciotti M.T."/>
        </authorList>
    </citation>
    <scope>NUCLEOTIDE SEQUENCE [LARGE SCALE GENOMIC DNA]</scope>
    <source>
        <strain evidence="1 2">ATCC BAA-897</strain>
    </source>
</reference>
<dbReference type="PATRIC" id="fig|662480.6.peg.2536"/>